<evidence type="ECO:0000259" key="7">
    <source>
        <dbReference type="Pfam" id="PF08281"/>
    </source>
</evidence>
<dbReference type="Pfam" id="PF04542">
    <property type="entry name" value="Sigma70_r2"/>
    <property type="match status" value="1"/>
</dbReference>
<name>A0ABZ0FUU3_9BACT</name>
<organism evidence="8 9">
    <name type="scientific">Butyricimonas paravirosa</name>
    <dbReference type="NCBI Taxonomy" id="1472417"/>
    <lineage>
        <taxon>Bacteria</taxon>
        <taxon>Pseudomonadati</taxon>
        <taxon>Bacteroidota</taxon>
        <taxon>Bacteroidia</taxon>
        <taxon>Bacteroidales</taxon>
        <taxon>Odoribacteraceae</taxon>
        <taxon>Butyricimonas</taxon>
    </lineage>
</organism>
<evidence type="ECO:0000256" key="1">
    <source>
        <dbReference type="ARBA" id="ARBA00010641"/>
    </source>
</evidence>
<dbReference type="SUPFAM" id="SSF88946">
    <property type="entry name" value="Sigma2 domain of RNA polymerase sigma factors"/>
    <property type="match status" value="1"/>
</dbReference>
<comment type="similarity">
    <text evidence="1">Belongs to the sigma-70 factor family. ECF subfamily.</text>
</comment>
<evidence type="ECO:0000313" key="8">
    <source>
        <dbReference type="EMBL" id="WOF12195.1"/>
    </source>
</evidence>
<evidence type="ECO:0000313" key="9">
    <source>
        <dbReference type="Proteomes" id="UP001302374"/>
    </source>
</evidence>
<dbReference type="Proteomes" id="UP001302374">
    <property type="component" value="Chromosome"/>
</dbReference>
<protein>
    <submittedName>
        <fullName evidence="8">Sigma-70 family RNA polymerase sigma factor</fullName>
    </submittedName>
</protein>
<dbReference type="InterPro" id="IPR036388">
    <property type="entry name" value="WH-like_DNA-bd_sf"/>
</dbReference>
<evidence type="ECO:0000256" key="3">
    <source>
        <dbReference type="ARBA" id="ARBA00023082"/>
    </source>
</evidence>
<keyword evidence="9" id="KW-1185">Reference proteome</keyword>
<sequence length="248" mass="29388">MNLECMMFYPQKKEFNSCIILGNYFNHRKEIFFIWSNLICRYLIFFTFVRGYVCFRMEMKDVIRALRVGNKQVFEQVFEEYSQVMFFTAMGLVGDKEVAENAVQDTFLYLWEHRKRLDENGSLVGFLHIRLKHYALNYLRHEKIKVVNQEGIIRELEFLNEDEEDFAPLLEEIRCQIEVLPENCRKIFVMAVVEGMSYVDTARALDVSVNTVKSQVKIAYRKIKEGVGHRMSAMNLLILLSLLDEKLF</sequence>
<accession>A0ABZ0FUU3</accession>
<dbReference type="Gene3D" id="1.10.1740.10">
    <property type="match status" value="1"/>
</dbReference>
<dbReference type="InterPro" id="IPR007627">
    <property type="entry name" value="RNA_pol_sigma70_r2"/>
</dbReference>
<dbReference type="Gene3D" id="1.10.10.10">
    <property type="entry name" value="Winged helix-like DNA-binding domain superfamily/Winged helix DNA-binding domain"/>
    <property type="match status" value="1"/>
</dbReference>
<gene>
    <name evidence="8" type="ORF">F1644_07910</name>
</gene>
<dbReference type="EMBL" id="CP043839">
    <property type="protein sequence ID" value="WOF12195.1"/>
    <property type="molecule type" value="Genomic_DNA"/>
</dbReference>
<feature type="domain" description="RNA polymerase sigma-70 region 2" evidence="6">
    <location>
        <begin position="78"/>
        <end position="143"/>
    </location>
</feature>
<dbReference type="Pfam" id="PF08281">
    <property type="entry name" value="Sigma70_r4_2"/>
    <property type="match status" value="1"/>
</dbReference>
<dbReference type="CDD" id="cd06171">
    <property type="entry name" value="Sigma70_r4"/>
    <property type="match status" value="1"/>
</dbReference>
<evidence type="ECO:0000256" key="5">
    <source>
        <dbReference type="SAM" id="Phobius"/>
    </source>
</evidence>
<dbReference type="InterPro" id="IPR013325">
    <property type="entry name" value="RNA_pol_sigma_r2"/>
</dbReference>
<proteinExistence type="inferred from homology"/>
<keyword evidence="2" id="KW-0805">Transcription regulation</keyword>
<dbReference type="InterPro" id="IPR013249">
    <property type="entry name" value="RNA_pol_sigma70_r4_t2"/>
</dbReference>
<dbReference type="SUPFAM" id="SSF88659">
    <property type="entry name" value="Sigma3 and sigma4 domains of RNA polymerase sigma factors"/>
    <property type="match status" value="1"/>
</dbReference>
<dbReference type="InterPro" id="IPR014284">
    <property type="entry name" value="RNA_pol_sigma-70_dom"/>
</dbReference>
<reference evidence="8 9" key="1">
    <citation type="submission" date="2019-09" db="EMBL/GenBank/DDBJ databases">
        <title>Butyricimonas paravirosa DSM 105722 (=214-4 = JCM 18677 = CCUG 65563).</title>
        <authorList>
            <person name="Le Roy T."/>
            <person name="Cani P.D."/>
        </authorList>
    </citation>
    <scope>NUCLEOTIDE SEQUENCE [LARGE SCALE GENOMIC DNA]</scope>
    <source>
        <strain evidence="8 9">DSM 105722</strain>
    </source>
</reference>
<dbReference type="InterPro" id="IPR039425">
    <property type="entry name" value="RNA_pol_sigma-70-like"/>
</dbReference>
<keyword evidence="5" id="KW-1133">Transmembrane helix</keyword>
<dbReference type="PANTHER" id="PTHR43133">
    <property type="entry name" value="RNA POLYMERASE ECF-TYPE SIGMA FACTO"/>
    <property type="match status" value="1"/>
</dbReference>
<feature type="transmembrane region" description="Helical" evidence="5">
    <location>
        <begin position="32"/>
        <end position="55"/>
    </location>
</feature>
<dbReference type="PANTHER" id="PTHR43133:SF46">
    <property type="entry name" value="RNA POLYMERASE SIGMA-70 FACTOR ECF SUBFAMILY"/>
    <property type="match status" value="1"/>
</dbReference>
<feature type="domain" description="RNA polymerase sigma factor 70 region 4 type 2" evidence="7">
    <location>
        <begin position="171"/>
        <end position="222"/>
    </location>
</feature>
<keyword evidence="3" id="KW-0731">Sigma factor</keyword>
<keyword evidence="5" id="KW-0472">Membrane</keyword>
<dbReference type="InterPro" id="IPR013324">
    <property type="entry name" value="RNA_pol_sigma_r3/r4-like"/>
</dbReference>
<keyword evidence="4" id="KW-0804">Transcription</keyword>
<evidence type="ECO:0000256" key="4">
    <source>
        <dbReference type="ARBA" id="ARBA00023163"/>
    </source>
</evidence>
<dbReference type="NCBIfam" id="TIGR02937">
    <property type="entry name" value="sigma70-ECF"/>
    <property type="match status" value="1"/>
</dbReference>
<evidence type="ECO:0000259" key="6">
    <source>
        <dbReference type="Pfam" id="PF04542"/>
    </source>
</evidence>
<evidence type="ECO:0000256" key="2">
    <source>
        <dbReference type="ARBA" id="ARBA00023015"/>
    </source>
</evidence>
<keyword evidence="5" id="KW-0812">Transmembrane</keyword>